<comment type="caution">
    <text evidence="2">The sequence shown here is derived from an EMBL/GenBank/DDBJ whole genome shotgun (WGS) entry which is preliminary data.</text>
</comment>
<dbReference type="Proteomes" id="UP000317982">
    <property type="component" value="Unassembled WGS sequence"/>
</dbReference>
<dbReference type="PANTHER" id="PTHR38011:SF11">
    <property type="entry name" value="2,5-DIAMINO-6-RIBOSYLAMINO-4(3H)-PYRIMIDINONE 5'-PHOSPHATE REDUCTASE"/>
    <property type="match status" value="1"/>
</dbReference>
<evidence type="ECO:0000259" key="1">
    <source>
        <dbReference type="Pfam" id="PF01872"/>
    </source>
</evidence>
<dbReference type="EMBL" id="VIRS01000001">
    <property type="protein sequence ID" value="TQS46807.1"/>
    <property type="molecule type" value="Genomic_DNA"/>
</dbReference>
<gene>
    <name evidence="2" type="ORF">FL583_00565</name>
</gene>
<name>A0A545AZQ8_9ACTN</name>
<evidence type="ECO:0000313" key="2">
    <source>
        <dbReference type="EMBL" id="TQS46807.1"/>
    </source>
</evidence>
<dbReference type="InterPro" id="IPR024072">
    <property type="entry name" value="DHFR-like_dom_sf"/>
</dbReference>
<dbReference type="InterPro" id="IPR002734">
    <property type="entry name" value="RibDG_C"/>
</dbReference>
<dbReference type="PANTHER" id="PTHR38011">
    <property type="entry name" value="DIHYDROFOLATE REDUCTASE FAMILY PROTEIN (AFU_ORTHOLOGUE AFUA_8G06820)"/>
    <property type="match status" value="1"/>
</dbReference>
<evidence type="ECO:0000313" key="3">
    <source>
        <dbReference type="Proteomes" id="UP000317982"/>
    </source>
</evidence>
<feature type="domain" description="Bacterial bifunctional deaminase-reductase C-terminal" evidence="1">
    <location>
        <begin position="109"/>
        <end position="176"/>
    </location>
</feature>
<organism evidence="2 3">
    <name type="scientific">Cryptosporangium phraense</name>
    <dbReference type="NCBI Taxonomy" id="2593070"/>
    <lineage>
        <taxon>Bacteria</taxon>
        <taxon>Bacillati</taxon>
        <taxon>Actinomycetota</taxon>
        <taxon>Actinomycetes</taxon>
        <taxon>Cryptosporangiales</taxon>
        <taxon>Cryptosporangiaceae</taxon>
        <taxon>Cryptosporangium</taxon>
    </lineage>
</organism>
<reference evidence="2 3" key="1">
    <citation type="submission" date="2019-07" db="EMBL/GenBank/DDBJ databases">
        <title>Cryptosporangium phraense sp. nov., isolated from plant litter.</title>
        <authorList>
            <person name="Suriyachadkun C."/>
        </authorList>
    </citation>
    <scope>NUCLEOTIDE SEQUENCE [LARGE SCALE GENOMIC DNA]</scope>
    <source>
        <strain evidence="2 3">A-T 5661</strain>
    </source>
</reference>
<dbReference type="GO" id="GO:0009231">
    <property type="term" value="P:riboflavin biosynthetic process"/>
    <property type="evidence" value="ECO:0007669"/>
    <property type="project" value="InterPro"/>
</dbReference>
<dbReference type="InterPro" id="IPR050765">
    <property type="entry name" value="Riboflavin_Biosynth_HTPR"/>
</dbReference>
<dbReference type="GO" id="GO:0008703">
    <property type="term" value="F:5-amino-6-(5-phosphoribosylamino)uracil reductase activity"/>
    <property type="evidence" value="ECO:0007669"/>
    <property type="project" value="InterPro"/>
</dbReference>
<dbReference type="RefSeq" id="WP_142702425.1">
    <property type="nucleotide sequence ID" value="NZ_VIRS01000001.1"/>
</dbReference>
<dbReference type="OrthoDB" id="7342392at2"/>
<accession>A0A545AZQ8</accession>
<dbReference type="SUPFAM" id="SSF53597">
    <property type="entry name" value="Dihydrofolate reductase-like"/>
    <property type="match status" value="1"/>
</dbReference>
<sequence>MRSLVVTENITLDGVIDADGGWFDPAGPDDFSDVTEALNEQMRAADAFLTGRETFEAMRGYWPARTDDTSGVSAYLNQVQKYVVSSTLTDPGWEPTTVLRGLDEIGPIKRAPGKDIVVTGSVSLVQQLVAGGLVDEFRLFVYPVVKGSGRRLFEGAPALPRLGLAETRAFRSGVVLVRYRSQWSHASQVR</sequence>
<protein>
    <submittedName>
        <fullName evidence="2">Dihydrofolate reductase</fullName>
    </submittedName>
</protein>
<proteinExistence type="predicted"/>
<dbReference type="Pfam" id="PF01872">
    <property type="entry name" value="RibD_C"/>
    <property type="match status" value="2"/>
</dbReference>
<feature type="domain" description="Bacterial bifunctional deaminase-reductase C-terminal" evidence="1">
    <location>
        <begin position="3"/>
        <end position="91"/>
    </location>
</feature>
<dbReference type="AlphaFoldDB" id="A0A545AZQ8"/>
<keyword evidence="3" id="KW-1185">Reference proteome</keyword>
<dbReference type="InParanoid" id="A0A545AZQ8"/>
<dbReference type="Gene3D" id="3.40.430.10">
    <property type="entry name" value="Dihydrofolate Reductase, subunit A"/>
    <property type="match status" value="1"/>
</dbReference>